<evidence type="ECO:0000256" key="1">
    <source>
        <dbReference type="ARBA" id="ARBA00022737"/>
    </source>
</evidence>
<dbReference type="PANTHER" id="PTHR43215:SF14">
    <property type="entry name" value="RADIAL SPOKE HEAD 1 HOMOLOG"/>
    <property type="match status" value="1"/>
</dbReference>
<name>A0ABP1H8K8_9EUKA</name>
<sequence length="903" mass="105758">MKLNQRSLMKTQYQDNIQIKNQLITVNQLQQNNINENPFININQNLSRIQQIQVINQKIFQTDQFTQNKFNKRNAINIQRLNQQQVTSIKLTENVKPVCQIPLCQVPIKRSQIQKTQYIQKQCNEYLYNDEILDEIPQFSDPIVEEEQCALNYHQQNTLFVIKSKLSKQKVQIVTELLNNNILKQIYRKNKCVSAQIIFTSGDIFEIKENILNFGILFNNIVSTLEKFNYLDLKLLSIVELYTCSMYKINVQNYSDENGTQYIGKWGNYDTGSGIILYINKNKYYGNWELCKREGNGTMFYENDFVYSGGWKKDLYEGSGTLTYPNKNILSGHFHNNIIDHGQIQFASGDICKFIDNIQYQILQNKFSTQTSFSSDGLYWNQIEQIKYVQKQNTIYSGEQIKYLNHKPSLLQRLTIKSNNEQIVEIQPYQTKSNIQAPHLIKESYIFQTEQEPRQLIIIQKEKKCQCCVKFDREQSNALTLNDNFIFALIKTNKYYTKNQIKIQKPQITNNQFEPILIQQSDYIEQDQISLQQVSDNQTENKIVDKQMYNQHDDKQQDFKSSNKYQTTNLFQTQIKKKLIKTNMKYFCYDDSSNFQAGKGEIHNTNNNEVYYGSWINSQRKGYGVLKYNKHDLFIGTFSLNKPSEKGTYIFYSREISLQLQITGYFHNLNSINNCQIKYPNGNYVYCDHFSTLNQVCNAQIYFQNGDWVLCQRDINLTDKQIQLLLEQSNFEPVLFNKILKGLYYARNKHNNYEISRNIQYKELNHNIFTGFFIAFSGVELDFNFSGVGQIQYENGEIFRGHFLGGQKINGHMLYVNGDEFIGIFNNDLCWSGKYTRANGTILEGEFKSGFVGYMIFANGDYVQIQCGEFNTGSGIIAEMSKWDRFMEKGLKFKGIGDVFRVK</sequence>
<dbReference type="PANTHER" id="PTHR43215">
    <property type="entry name" value="RADIAL SPOKE HEAD 1 HOMOLOG"/>
    <property type="match status" value="1"/>
</dbReference>
<gene>
    <name evidence="2" type="ORF">HINF_LOCUS10582</name>
</gene>
<dbReference type="InterPro" id="IPR003409">
    <property type="entry name" value="MORN"/>
</dbReference>
<dbReference type="Pfam" id="PF02493">
    <property type="entry name" value="MORN"/>
    <property type="match status" value="3"/>
</dbReference>
<organism evidence="2 3">
    <name type="scientific">Hexamita inflata</name>
    <dbReference type="NCBI Taxonomy" id="28002"/>
    <lineage>
        <taxon>Eukaryota</taxon>
        <taxon>Metamonada</taxon>
        <taxon>Diplomonadida</taxon>
        <taxon>Hexamitidae</taxon>
        <taxon>Hexamitinae</taxon>
        <taxon>Hexamita</taxon>
    </lineage>
</organism>
<evidence type="ECO:0000313" key="2">
    <source>
        <dbReference type="EMBL" id="CAL5988870.1"/>
    </source>
</evidence>
<dbReference type="Proteomes" id="UP001642409">
    <property type="component" value="Unassembled WGS sequence"/>
</dbReference>
<evidence type="ECO:0000313" key="3">
    <source>
        <dbReference type="Proteomes" id="UP001642409"/>
    </source>
</evidence>
<dbReference type="Gene3D" id="2.20.110.10">
    <property type="entry name" value="Histone H3 K4-specific methyltransferase SET7/9 N-terminal domain"/>
    <property type="match status" value="1"/>
</dbReference>
<comment type="caution">
    <text evidence="2">The sequence shown here is derived from an EMBL/GenBank/DDBJ whole genome shotgun (WGS) entry which is preliminary data.</text>
</comment>
<dbReference type="EMBL" id="CAXDID020000023">
    <property type="protein sequence ID" value="CAL5988870.1"/>
    <property type="molecule type" value="Genomic_DNA"/>
</dbReference>
<keyword evidence="1" id="KW-0677">Repeat</keyword>
<protein>
    <submittedName>
        <fullName evidence="2">Molecular_chaperone Tir</fullName>
    </submittedName>
</protein>
<reference evidence="2 3" key="1">
    <citation type="submission" date="2024-07" db="EMBL/GenBank/DDBJ databases">
        <authorList>
            <person name="Akdeniz Z."/>
        </authorList>
    </citation>
    <scope>NUCLEOTIDE SEQUENCE [LARGE SCALE GENOMIC DNA]</scope>
</reference>
<dbReference type="SUPFAM" id="SSF82185">
    <property type="entry name" value="Histone H3 K4-specific methyltransferase SET7/9 N-terminal domain"/>
    <property type="match status" value="3"/>
</dbReference>
<proteinExistence type="predicted"/>
<accession>A0ABP1H8K8</accession>
<keyword evidence="3" id="KW-1185">Reference proteome</keyword>
<dbReference type="SMART" id="SM00698">
    <property type="entry name" value="MORN"/>
    <property type="match status" value="4"/>
</dbReference>